<gene>
    <name evidence="3" type="ORF">PVAND_010699</name>
</gene>
<feature type="region of interest" description="Disordered" evidence="1">
    <location>
        <begin position="288"/>
        <end position="329"/>
    </location>
</feature>
<evidence type="ECO:0000259" key="2">
    <source>
        <dbReference type="PROSITE" id="PS50004"/>
    </source>
</evidence>
<feature type="compositionally biased region" description="Polar residues" evidence="1">
    <location>
        <begin position="65"/>
        <end position="80"/>
    </location>
</feature>
<evidence type="ECO:0000313" key="4">
    <source>
        <dbReference type="Proteomes" id="UP001107558"/>
    </source>
</evidence>
<feature type="compositionally biased region" description="Basic and acidic residues" evidence="1">
    <location>
        <begin position="288"/>
        <end position="303"/>
    </location>
</feature>
<organism evidence="3 4">
    <name type="scientific">Polypedilum vanderplanki</name>
    <name type="common">Sleeping chironomid midge</name>
    <dbReference type="NCBI Taxonomy" id="319348"/>
    <lineage>
        <taxon>Eukaryota</taxon>
        <taxon>Metazoa</taxon>
        <taxon>Ecdysozoa</taxon>
        <taxon>Arthropoda</taxon>
        <taxon>Hexapoda</taxon>
        <taxon>Insecta</taxon>
        <taxon>Pterygota</taxon>
        <taxon>Neoptera</taxon>
        <taxon>Endopterygota</taxon>
        <taxon>Diptera</taxon>
        <taxon>Nematocera</taxon>
        <taxon>Chironomoidea</taxon>
        <taxon>Chironomidae</taxon>
        <taxon>Chironominae</taxon>
        <taxon>Polypedilum</taxon>
        <taxon>Polypedilum</taxon>
    </lineage>
</organism>
<accession>A0A9J6CHC1</accession>
<feature type="domain" description="C2" evidence="2">
    <location>
        <begin position="379"/>
        <end position="506"/>
    </location>
</feature>
<reference evidence="3" key="1">
    <citation type="submission" date="2021-03" db="EMBL/GenBank/DDBJ databases">
        <title>Chromosome level genome of the anhydrobiotic midge Polypedilum vanderplanki.</title>
        <authorList>
            <person name="Yoshida Y."/>
            <person name="Kikawada T."/>
            <person name="Gusev O."/>
        </authorList>
    </citation>
    <scope>NUCLEOTIDE SEQUENCE</scope>
    <source>
        <strain evidence="3">NIAS01</strain>
        <tissue evidence="3">Whole body or cell culture</tissue>
    </source>
</reference>
<dbReference type="InterPro" id="IPR000008">
    <property type="entry name" value="C2_dom"/>
</dbReference>
<dbReference type="SMART" id="SM00239">
    <property type="entry name" value="C2"/>
    <property type="match status" value="1"/>
</dbReference>
<keyword evidence="4" id="KW-1185">Reference proteome</keyword>
<dbReference type="AlphaFoldDB" id="A0A9J6CHC1"/>
<dbReference type="GO" id="GO:0005634">
    <property type="term" value="C:nucleus"/>
    <property type="evidence" value="ECO:0007669"/>
    <property type="project" value="TreeGrafter"/>
</dbReference>
<dbReference type="Pfam" id="PF00168">
    <property type="entry name" value="C2"/>
    <property type="match status" value="1"/>
</dbReference>
<dbReference type="PROSITE" id="PS50004">
    <property type="entry name" value="C2"/>
    <property type="match status" value="1"/>
</dbReference>
<proteinExistence type="predicted"/>
<sequence>MLKWTVKKRPATDNDDVYNDRKIHSRRSMGDALAENNNKKNSNYKRRRSLNDKENTPVKGRRMMTNRQSSTPLNDSSNFQQRKRKHHVISPTTAVISPISIANFNNFKEPVKTIFQPLNYAPTLPSFDIEYSPLHHFNHRHSLVSVEDSLIPSKKIKFDTLDMSYEFKPESASTSSPLSTPLTTRKKIIAPTVCDESESSLSPSLNSSEVGDMTLQKMIDDILASARNGKKFKQCFAKNRDRNCNVVRPLSVVCENNLEQKSIECLLSASKIAQAAERTLIIADETSKNEREVKSPIETECQLKRQNAVRRKNGSNENKNKKKTNESQADSTIQKCLSFSSANYDDLSEKMKRSSVASEASTSSSSYVSQSKFTKNLLMKGSLELTTTCDEQKRNISIHVKKCKNLQRITEETPRIHAYVKCALVPLNANCSQYVYQRTAVHKNSSSPVFDQKFNFEIKDFTDYAKFVQIAVWHRNRHLKRSEFLGCLMISVKNIVEKNIQGSFLLQPQICLSNPSPLIPEAEERMFSYL</sequence>
<dbReference type="InterPro" id="IPR035892">
    <property type="entry name" value="C2_domain_sf"/>
</dbReference>
<dbReference type="Pfam" id="PF16056">
    <property type="entry name" value="DUF4799"/>
    <property type="match status" value="1"/>
</dbReference>
<dbReference type="EMBL" id="JADBJN010000001">
    <property type="protein sequence ID" value="KAG5681248.1"/>
    <property type="molecule type" value="Genomic_DNA"/>
</dbReference>
<dbReference type="SUPFAM" id="SSF49562">
    <property type="entry name" value="C2 domain (Calcium/lipid-binding domain, CaLB)"/>
    <property type="match status" value="1"/>
</dbReference>
<evidence type="ECO:0000256" key="1">
    <source>
        <dbReference type="SAM" id="MobiDB-lite"/>
    </source>
</evidence>
<dbReference type="PANTHER" id="PTHR46848:SF1">
    <property type="entry name" value="REGULATOR OF G-PROTEIN SIGNALING 3"/>
    <property type="match status" value="1"/>
</dbReference>
<protein>
    <recommendedName>
        <fullName evidence="2">C2 domain-containing protein</fullName>
    </recommendedName>
</protein>
<comment type="caution">
    <text evidence="3">The sequence shown here is derived from an EMBL/GenBank/DDBJ whole genome shotgun (WGS) entry which is preliminary data.</text>
</comment>
<dbReference type="GO" id="GO:0005886">
    <property type="term" value="C:plasma membrane"/>
    <property type="evidence" value="ECO:0007669"/>
    <property type="project" value="TreeGrafter"/>
</dbReference>
<dbReference type="PANTHER" id="PTHR46848">
    <property type="entry name" value="REGULATOR OF G-PROTEIN SIGNALING 3"/>
    <property type="match status" value="1"/>
</dbReference>
<name>A0A9J6CHC1_POLVA</name>
<evidence type="ECO:0000313" key="3">
    <source>
        <dbReference type="EMBL" id="KAG5681248.1"/>
    </source>
</evidence>
<dbReference type="InterPro" id="IPR032057">
    <property type="entry name" value="DUF4799"/>
</dbReference>
<feature type="region of interest" description="Disordered" evidence="1">
    <location>
        <begin position="1"/>
        <end position="85"/>
    </location>
</feature>
<dbReference type="OrthoDB" id="410721at2759"/>
<dbReference type="Gene3D" id="2.60.40.150">
    <property type="entry name" value="C2 domain"/>
    <property type="match status" value="1"/>
</dbReference>
<dbReference type="Proteomes" id="UP001107558">
    <property type="component" value="Chromosome 1"/>
</dbReference>